<dbReference type="SMART" id="SM00355">
    <property type="entry name" value="ZnF_C2H2"/>
    <property type="match status" value="1"/>
</dbReference>
<sequence length="326" mass="38108">MNNQESIAEGERLIIPKRVEVAPRDPLLETLFIKLNQSKNEVSLKEVDVEDVDDTLIKNKLTCGKCHKTFNSRSSLIKHLKVKHHIVIVGVKHGRPDQGGRLAYYFRQQQKKADRNSVLRVDEKKFKKQIRKQISYEAVKAKKRAEWAMLESKDLLESLKVLWDTSDGVWKPEFAYVQYMEDVSPIYQYLITKLCLEDSYELRVTISLSILEMMFERFPGVFEQNFDKEIVLEALTPLKYNQGNDKEQDSVRMNFDFAKADCAEMKKSLEDRRNCKDINRARLDIMHKLCFMIQVQFGAYNFDFNIVKVRSGLFCSLFASASFDFQ</sequence>
<dbReference type="InterPro" id="IPR013087">
    <property type="entry name" value="Znf_C2H2_type"/>
</dbReference>
<dbReference type="Proteomes" id="UP000603453">
    <property type="component" value="Unassembled WGS sequence"/>
</dbReference>
<evidence type="ECO:0000313" key="3">
    <source>
        <dbReference type="EMBL" id="KAG2193063.1"/>
    </source>
</evidence>
<keyword evidence="4" id="KW-1185">Reference proteome</keyword>
<feature type="domain" description="C2H2-type" evidence="2">
    <location>
        <begin position="61"/>
        <end position="84"/>
    </location>
</feature>
<keyword evidence="1" id="KW-0863">Zinc-finger</keyword>
<proteinExistence type="predicted"/>
<evidence type="ECO:0000256" key="1">
    <source>
        <dbReference type="PROSITE-ProRule" id="PRU00042"/>
    </source>
</evidence>
<comment type="caution">
    <text evidence="3">The sequence shown here is derived from an EMBL/GenBank/DDBJ whole genome shotgun (WGS) entry which is preliminary data.</text>
</comment>
<reference evidence="3" key="1">
    <citation type="submission" date="2020-12" db="EMBL/GenBank/DDBJ databases">
        <title>Metabolic potential, ecology and presence of endohyphal bacteria is reflected in genomic diversity of Mucoromycotina.</title>
        <authorList>
            <person name="Muszewska A."/>
            <person name="Okrasinska A."/>
            <person name="Steczkiewicz K."/>
            <person name="Drgas O."/>
            <person name="Orlowska M."/>
            <person name="Perlinska-Lenart U."/>
            <person name="Aleksandrzak-Piekarczyk T."/>
            <person name="Szatraj K."/>
            <person name="Zielenkiewicz U."/>
            <person name="Pilsyk S."/>
            <person name="Malc E."/>
            <person name="Mieczkowski P."/>
            <person name="Kruszewska J.S."/>
            <person name="Biernat P."/>
            <person name="Pawlowska J."/>
        </authorList>
    </citation>
    <scope>NUCLEOTIDE SEQUENCE</scope>
    <source>
        <strain evidence="3">WA0000017839</strain>
    </source>
</reference>
<dbReference type="PROSITE" id="PS50157">
    <property type="entry name" value="ZINC_FINGER_C2H2_2"/>
    <property type="match status" value="1"/>
</dbReference>
<evidence type="ECO:0000259" key="2">
    <source>
        <dbReference type="PROSITE" id="PS50157"/>
    </source>
</evidence>
<evidence type="ECO:0000313" key="4">
    <source>
        <dbReference type="Proteomes" id="UP000603453"/>
    </source>
</evidence>
<dbReference type="EMBL" id="JAEPRD010000251">
    <property type="protein sequence ID" value="KAG2193063.1"/>
    <property type="molecule type" value="Genomic_DNA"/>
</dbReference>
<keyword evidence="1" id="KW-0862">Zinc</keyword>
<dbReference type="AlphaFoldDB" id="A0A8H7QK50"/>
<organism evidence="3 4">
    <name type="scientific">Mucor saturninus</name>
    <dbReference type="NCBI Taxonomy" id="64648"/>
    <lineage>
        <taxon>Eukaryota</taxon>
        <taxon>Fungi</taxon>
        <taxon>Fungi incertae sedis</taxon>
        <taxon>Mucoromycota</taxon>
        <taxon>Mucoromycotina</taxon>
        <taxon>Mucoromycetes</taxon>
        <taxon>Mucorales</taxon>
        <taxon>Mucorineae</taxon>
        <taxon>Mucoraceae</taxon>
        <taxon>Mucor</taxon>
    </lineage>
</organism>
<name>A0A8H7QK50_9FUNG</name>
<gene>
    <name evidence="3" type="ORF">INT47_012137</name>
</gene>
<keyword evidence="1" id="KW-0479">Metal-binding</keyword>
<protein>
    <recommendedName>
        <fullName evidence="2">C2H2-type domain-containing protein</fullName>
    </recommendedName>
</protein>
<accession>A0A8H7QK50</accession>
<dbReference type="GO" id="GO:0008270">
    <property type="term" value="F:zinc ion binding"/>
    <property type="evidence" value="ECO:0007669"/>
    <property type="project" value="UniProtKB-KW"/>
</dbReference>